<evidence type="ECO:0000313" key="6">
    <source>
        <dbReference type="Proteomes" id="UP000193925"/>
    </source>
</evidence>
<protein>
    <recommendedName>
        <fullName evidence="1">LPS-assembly protein LptD</fullName>
    </recommendedName>
</protein>
<dbReference type="HAMAP" id="MF_01411">
    <property type="entry name" value="LPS_assembly_LptD"/>
    <property type="match status" value="1"/>
</dbReference>
<comment type="subunit">
    <text evidence="1">Component of the lipopolysaccharide transport and assembly complex.</text>
</comment>
<dbReference type="AlphaFoldDB" id="A0A060UPY9"/>
<dbReference type="GO" id="GO:0015920">
    <property type="term" value="P:lipopolysaccharide transport"/>
    <property type="evidence" value="ECO:0007669"/>
    <property type="project" value="InterPro"/>
</dbReference>
<dbReference type="EMBL" id="CCCS020000002">
    <property type="protein sequence ID" value="CDQ08634.1"/>
    <property type="molecule type" value="Genomic_DNA"/>
</dbReference>
<feature type="domain" description="LptD C-terminal" evidence="3">
    <location>
        <begin position="289"/>
        <end position="651"/>
    </location>
</feature>
<evidence type="ECO:0000256" key="1">
    <source>
        <dbReference type="HAMAP-Rule" id="MF_01411"/>
    </source>
</evidence>
<comment type="subcellular location">
    <subcellularLocation>
        <location evidence="1">Cell outer membrane</location>
    </subcellularLocation>
</comment>
<dbReference type="GO" id="GO:0009279">
    <property type="term" value="C:cell outer membrane"/>
    <property type="evidence" value="ECO:0007669"/>
    <property type="project" value="UniProtKB-SubCell"/>
</dbReference>
<keyword evidence="6" id="KW-1185">Reference proteome</keyword>
<comment type="similarity">
    <text evidence="1">Belongs to the LptD family.</text>
</comment>
<dbReference type="Proteomes" id="UP000193925">
    <property type="component" value="Chromosome AFERRI"/>
</dbReference>
<reference evidence="4" key="1">
    <citation type="submission" date="2014-03" db="EMBL/GenBank/DDBJ databases">
        <authorList>
            <person name="Genoscope - CEA"/>
        </authorList>
    </citation>
    <scope>NUCLEOTIDE SEQUENCE [LARGE SCALE GENOMIC DNA]</scope>
    <source>
        <strain evidence="4">CF27</strain>
    </source>
</reference>
<feature type="region of interest" description="Disordered" evidence="2">
    <location>
        <begin position="1"/>
        <end position="21"/>
    </location>
</feature>
<proteinExistence type="inferred from homology"/>
<dbReference type="InterPro" id="IPR007543">
    <property type="entry name" value="LptD_C"/>
</dbReference>
<sequence>MKSPLHNIGKSRPRPTRPGSGSYVLRSGIRLALLGALLTPGIAVAATAESPITLYADQVHGLGSGHWTASGHVEVLYGDRRVYADTVHYDQAHDEIIANGHVRMVSPGLVTAAPKATIHLRANEGVIVHPRYLLEAQQGHGHAENGKELGKGRYQLNEACYTTCHGEKPAWQLWSKRIDLNQNDNYITTSNTTVDVFGLPIFWMPYLSFPLKRHSGFLAPGVGSSTINGFYLGIPYYFDIARNMDDTLTVNYFSKRGVMLQNEFRYLEPNYSGKLYMDLLPSDQLTHKNIWAISWQHTQNLGDGFSFNADYNRVSYKNFLSDFGGTANFGSSFVGGIGNAPYISSSGGLYYNSTHINAGATLQGYQVLVPNSVAPYSQLPRLFADAYWRVGRNGYFDWHSSFNYFSASAGPVGQRLDLTPTLGWRFSRGWGFLEPQARLYYSHYQIQRNLPYARAINRTLPALSLKGGLNFVRYGSNGSTALLQPLFKYTYIPLQAQNGIPIFDASQPYQNFPMIFENNSLYTGGDRINAANQVALGLRGTWLTPSGRQLWQAAVGQIRYFNQRQINLAGDIVPQTQQSNYFFEGQYAPLPDINLLANSQVNAQQSNLQRLNLRAQWLPGPQRVINLDYRFTRGFVHQAGLSGAWPIYKRWQALGSYQYDITDHKPLEELAGIGYDGGCWAAHMMVYHQILLGGQSNNAIYLEIVLRGLTSLGNASNGLLSQYVPGASMEF</sequence>
<reference evidence="5 6" key="3">
    <citation type="submission" date="2017-03" db="EMBL/GenBank/DDBJ databases">
        <authorList>
            <person name="Regsiter A."/>
            <person name="William W."/>
        </authorList>
    </citation>
    <scope>NUCLEOTIDE SEQUENCE [LARGE SCALE GENOMIC DNA]</scope>
    <source>
        <strain evidence="5">PRJEB5721</strain>
    </source>
</reference>
<evidence type="ECO:0000313" key="4">
    <source>
        <dbReference type="EMBL" id="CDQ08634.1"/>
    </source>
</evidence>
<dbReference type="InterPro" id="IPR050218">
    <property type="entry name" value="LptD"/>
</dbReference>
<dbReference type="EMBL" id="LT841305">
    <property type="protein sequence ID" value="SMH66837.1"/>
    <property type="molecule type" value="Genomic_DNA"/>
</dbReference>
<evidence type="ECO:0000256" key="2">
    <source>
        <dbReference type="SAM" id="MobiDB-lite"/>
    </source>
</evidence>
<evidence type="ECO:0000313" key="5">
    <source>
        <dbReference type="EMBL" id="SMH66837.1"/>
    </source>
</evidence>
<dbReference type="InterPro" id="IPR020889">
    <property type="entry name" value="LipoPS_assembly_LptD"/>
</dbReference>
<dbReference type="GO" id="GO:1990351">
    <property type="term" value="C:transporter complex"/>
    <property type="evidence" value="ECO:0007669"/>
    <property type="project" value="TreeGrafter"/>
</dbReference>
<evidence type="ECO:0000259" key="3">
    <source>
        <dbReference type="Pfam" id="PF04453"/>
    </source>
</evidence>
<dbReference type="GO" id="GO:0043165">
    <property type="term" value="P:Gram-negative-bacterium-type cell outer membrane assembly"/>
    <property type="evidence" value="ECO:0007669"/>
    <property type="project" value="UniProtKB-UniRule"/>
</dbReference>
<dbReference type="PANTHER" id="PTHR30189:SF1">
    <property type="entry name" value="LPS-ASSEMBLY PROTEIN LPTD"/>
    <property type="match status" value="1"/>
</dbReference>
<dbReference type="Pfam" id="PF04453">
    <property type="entry name" value="LptD"/>
    <property type="match status" value="1"/>
</dbReference>
<keyword evidence="1" id="KW-0998">Cell outer membrane</keyword>
<reference evidence="4" key="2">
    <citation type="submission" date="2014-07" db="EMBL/GenBank/DDBJ databases">
        <title>Initial genome analysis of the psychrotolerant acidophile Acidithiobacillus ferrivorans CF27: insights into iron and sulfur oxidation pathways and into biofilm formation.</title>
        <authorList>
            <person name="Talla E."/>
            <person name="Hedrich S."/>
            <person name="Mangenot S."/>
            <person name="Ji B."/>
            <person name="Johnson D.B."/>
            <person name="Barbe V."/>
            <person name="Bonnefoy V."/>
        </authorList>
    </citation>
    <scope>NUCLEOTIDE SEQUENCE [LARGE SCALE GENOMIC DNA]</scope>
    <source>
        <strain evidence="4">CF27</strain>
    </source>
</reference>
<accession>A0A060UPY9</accession>
<comment type="function">
    <text evidence="1">Involved in the assembly of lipopolysaccharide (LPS) at the surface of the outer membrane.</text>
</comment>
<organism evidence="4">
    <name type="scientific">Acidithiobacillus ferrivorans</name>
    <dbReference type="NCBI Taxonomy" id="160808"/>
    <lineage>
        <taxon>Bacteria</taxon>
        <taxon>Pseudomonadati</taxon>
        <taxon>Pseudomonadota</taxon>
        <taxon>Acidithiobacillia</taxon>
        <taxon>Acidithiobacillales</taxon>
        <taxon>Acidithiobacillaceae</taxon>
        <taxon>Acidithiobacillus</taxon>
    </lineage>
</organism>
<keyword evidence="1" id="KW-0732">Signal</keyword>
<name>A0A060UPY9_9PROT</name>
<comment type="caution">
    <text evidence="1">Lacks conserved residue(s) required for the propagation of feature annotation.</text>
</comment>
<keyword evidence="1" id="KW-0472">Membrane</keyword>
<dbReference type="PANTHER" id="PTHR30189">
    <property type="entry name" value="LPS-ASSEMBLY PROTEIN"/>
    <property type="match status" value="1"/>
</dbReference>
<gene>
    <name evidence="1" type="primary">lptD</name>
    <name evidence="4" type="ORF">AFERRI_100069</name>
    <name evidence="5" type="ORF">AFERRI_50038</name>
</gene>
<dbReference type="RefSeq" id="WP_035191057.1">
    <property type="nucleotide sequence ID" value="NZ_CCCS020000002.1"/>
</dbReference>